<comment type="caution">
    <text evidence="1">The sequence shown here is derived from an EMBL/GenBank/DDBJ whole genome shotgun (WGS) entry which is preliminary data.</text>
</comment>
<gene>
    <name evidence="1" type="ORF">QO006_001243</name>
</gene>
<evidence type="ECO:0000313" key="2">
    <source>
        <dbReference type="Proteomes" id="UP001232163"/>
    </source>
</evidence>
<dbReference type="Proteomes" id="UP001232163">
    <property type="component" value="Unassembled WGS sequence"/>
</dbReference>
<evidence type="ECO:0000313" key="1">
    <source>
        <dbReference type="EMBL" id="MDP9763826.1"/>
    </source>
</evidence>
<reference evidence="1 2" key="1">
    <citation type="submission" date="2023-07" db="EMBL/GenBank/DDBJ databases">
        <title>Genomic Encyclopedia of Type Strains, Phase IV (KMG-IV): sequencing the most valuable type-strain genomes for metagenomic binning, comparative biology and taxonomic classification.</title>
        <authorList>
            <person name="Goeker M."/>
        </authorList>
    </citation>
    <scope>NUCLEOTIDE SEQUENCE [LARGE SCALE GENOMIC DNA]</scope>
    <source>
        <strain evidence="1 2">NIO-1023</strain>
    </source>
</reference>
<dbReference type="RefSeq" id="WP_307464952.1">
    <property type="nucleotide sequence ID" value="NZ_JAURUR010000002.1"/>
</dbReference>
<dbReference type="EMBL" id="JAURUR010000002">
    <property type="protein sequence ID" value="MDP9763826.1"/>
    <property type="molecule type" value="Genomic_DNA"/>
</dbReference>
<keyword evidence="2" id="KW-1185">Reference proteome</keyword>
<organism evidence="1 2">
    <name type="scientific">Deinococcus enclensis</name>
    <dbReference type="NCBI Taxonomy" id="1049582"/>
    <lineage>
        <taxon>Bacteria</taxon>
        <taxon>Thermotogati</taxon>
        <taxon>Deinococcota</taxon>
        <taxon>Deinococci</taxon>
        <taxon>Deinococcales</taxon>
        <taxon>Deinococcaceae</taxon>
        <taxon>Deinococcus</taxon>
    </lineage>
</organism>
<accession>A0ABT9MBF1</accession>
<sequence length="91" mass="10272">MAAALGMTVQAIQYRLKEAGVTPSRRTPRWEAAQGWPWPLTLADVAQRLYGAQGATERRRARTLVNNWLTEGKLVRVGWAQYDLAQRPPPE</sequence>
<protein>
    <submittedName>
        <fullName evidence="1">Uncharacterized protein</fullName>
    </submittedName>
</protein>
<proteinExistence type="predicted"/>
<name>A0ABT9MBF1_9DEIO</name>